<reference evidence="2" key="1">
    <citation type="submission" date="2020-06" db="EMBL/GenBank/DDBJ databases">
        <authorList>
            <person name="Li T."/>
            <person name="Hu X."/>
            <person name="Zhang T."/>
            <person name="Song X."/>
            <person name="Zhang H."/>
            <person name="Dai N."/>
            <person name="Sheng W."/>
            <person name="Hou X."/>
            <person name="Wei L."/>
        </authorList>
    </citation>
    <scope>NUCLEOTIDE SEQUENCE</scope>
    <source>
        <strain evidence="2">G02</strain>
        <tissue evidence="2">Leaf</tissue>
    </source>
</reference>
<evidence type="ECO:0000256" key="1">
    <source>
        <dbReference type="SAM" id="MobiDB-lite"/>
    </source>
</evidence>
<organism evidence="2">
    <name type="scientific">Sesamum radiatum</name>
    <name type="common">Black benniseed</name>
    <dbReference type="NCBI Taxonomy" id="300843"/>
    <lineage>
        <taxon>Eukaryota</taxon>
        <taxon>Viridiplantae</taxon>
        <taxon>Streptophyta</taxon>
        <taxon>Embryophyta</taxon>
        <taxon>Tracheophyta</taxon>
        <taxon>Spermatophyta</taxon>
        <taxon>Magnoliopsida</taxon>
        <taxon>eudicotyledons</taxon>
        <taxon>Gunneridae</taxon>
        <taxon>Pentapetalae</taxon>
        <taxon>asterids</taxon>
        <taxon>lamiids</taxon>
        <taxon>Lamiales</taxon>
        <taxon>Pedaliaceae</taxon>
        <taxon>Sesamum</taxon>
    </lineage>
</organism>
<dbReference type="AlphaFoldDB" id="A0AAW2S5Q2"/>
<protein>
    <submittedName>
        <fullName evidence="2">Uncharacterized protein</fullName>
    </submittedName>
</protein>
<comment type="caution">
    <text evidence="2">The sequence shown here is derived from an EMBL/GenBank/DDBJ whole genome shotgun (WGS) entry which is preliminary data.</text>
</comment>
<accession>A0AAW2S5Q2</accession>
<evidence type="ECO:0000313" key="2">
    <source>
        <dbReference type="EMBL" id="KAL0387424.1"/>
    </source>
</evidence>
<name>A0AAW2S5Q2_SESRA</name>
<gene>
    <name evidence="2" type="ORF">Sradi_2624200</name>
</gene>
<proteinExistence type="predicted"/>
<reference evidence="2" key="2">
    <citation type="journal article" date="2024" name="Plant">
        <title>Genomic evolution and insights into agronomic trait innovations of Sesamum species.</title>
        <authorList>
            <person name="Miao H."/>
            <person name="Wang L."/>
            <person name="Qu L."/>
            <person name="Liu H."/>
            <person name="Sun Y."/>
            <person name="Le M."/>
            <person name="Wang Q."/>
            <person name="Wei S."/>
            <person name="Zheng Y."/>
            <person name="Lin W."/>
            <person name="Duan Y."/>
            <person name="Cao H."/>
            <person name="Xiong S."/>
            <person name="Wang X."/>
            <person name="Wei L."/>
            <person name="Li C."/>
            <person name="Ma Q."/>
            <person name="Ju M."/>
            <person name="Zhao R."/>
            <person name="Li G."/>
            <person name="Mu C."/>
            <person name="Tian Q."/>
            <person name="Mei H."/>
            <person name="Zhang T."/>
            <person name="Gao T."/>
            <person name="Zhang H."/>
        </authorList>
    </citation>
    <scope>NUCLEOTIDE SEQUENCE</scope>
    <source>
        <strain evidence="2">G02</strain>
    </source>
</reference>
<sequence>MRRSPPKLSKVLLQAGQEEEVLKVLNDQVIEEAFPFRKQPQASGDESMKYHGRPGPSTS</sequence>
<dbReference type="EMBL" id="JACGWJ010000011">
    <property type="protein sequence ID" value="KAL0387424.1"/>
    <property type="molecule type" value="Genomic_DNA"/>
</dbReference>
<feature type="region of interest" description="Disordered" evidence="1">
    <location>
        <begin position="35"/>
        <end position="59"/>
    </location>
</feature>